<dbReference type="InterPro" id="IPR012000">
    <property type="entry name" value="Thiamin_PyroP_enz_cen_dom"/>
</dbReference>
<dbReference type="InterPro" id="IPR014092">
    <property type="entry name" value="Pyruvate_oxidase"/>
</dbReference>
<gene>
    <name evidence="8" type="ORF">IV73_GL001197</name>
</gene>
<accession>A0A0R2JBM8</accession>
<evidence type="ECO:0000256" key="4">
    <source>
        <dbReference type="RuleBase" id="RU362132"/>
    </source>
</evidence>
<dbReference type="PATRIC" id="fig|1616.3.peg.1230"/>
<reference evidence="8 9" key="1">
    <citation type="journal article" date="2015" name="Genome Announc.">
        <title>Expanding the biotechnology potential of lactobacilli through comparative genomics of 213 strains and associated genera.</title>
        <authorList>
            <person name="Sun Z."/>
            <person name="Harris H.M."/>
            <person name="McCann A."/>
            <person name="Guo C."/>
            <person name="Argimon S."/>
            <person name="Zhang W."/>
            <person name="Yang X."/>
            <person name="Jeffery I.B."/>
            <person name="Cooney J.C."/>
            <person name="Kagawa T.F."/>
            <person name="Liu W."/>
            <person name="Song Y."/>
            <person name="Salvetti E."/>
            <person name="Wrobel A."/>
            <person name="Rasinkangas P."/>
            <person name="Parkhill J."/>
            <person name="Rea M.C."/>
            <person name="O'Sullivan O."/>
            <person name="Ritari J."/>
            <person name="Douillard F.P."/>
            <person name="Paul Ross R."/>
            <person name="Yang R."/>
            <person name="Briner A.E."/>
            <person name="Felis G.E."/>
            <person name="de Vos W.M."/>
            <person name="Barrangou R."/>
            <person name="Klaenhammer T.R."/>
            <person name="Caufield P.W."/>
            <person name="Cui Y."/>
            <person name="Zhang H."/>
            <person name="O'Toole P.W."/>
        </authorList>
    </citation>
    <scope>NUCLEOTIDE SEQUENCE [LARGE SCALE GENOMIC DNA]</scope>
    <source>
        <strain evidence="8 9">DSM 20593</strain>
    </source>
</reference>
<dbReference type="PANTHER" id="PTHR42981">
    <property type="entry name" value="PYRUVATE DEHYDROGENASE [UBIQUINONE]"/>
    <property type="match status" value="1"/>
</dbReference>
<organism evidence="8 9">
    <name type="scientific">Weissella kandleri</name>
    <dbReference type="NCBI Taxonomy" id="1616"/>
    <lineage>
        <taxon>Bacteria</taxon>
        <taxon>Bacillati</taxon>
        <taxon>Bacillota</taxon>
        <taxon>Bacilli</taxon>
        <taxon>Lactobacillales</taxon>
        <taxon>Lactobacillaceae</taxon>
        <taxon>Weissella</taxon>
    </lineage>
</organism>
<dbReference type="PANTHER" id="PTHR42981:SF2">
    <property type="entry name" value="PYRUVATE DEHYDROGENASE [UBIQUINONE]"/>
    <property type="match status" value="1"/>
</dbReference>
<evidence type="ECO:0000259" key="6">
    <source>
        <dbReference type="Pfam" id="PF02775"/>
    </source>
</evidence>
<comment type="similarity">
    <text evidence="1 4">Belongs to the TPP enzyme family.</text>
</comment>
<dbReference type="GO" id="GO:0030976">
    <property type="term" value="F:thiamine pyrophosphate binding"/>
    <property type="evidence" value="ECO:0007669"/>
    <property type="project" value="InterPro"/>
</dbReference>
<proteinExistence type="inferred from homology"/>
<evidence type="ECO:0000256" key="3">
    <source>
        <dbReference type="NCBIfam" id="TIGR02720"/>
    </source>
</evidence>
<dbReference type="InterPro" id="IPR047210">
    <property type="entry name" value="TPP_PYR_POXB-like"/>
</dbReference>
<feature type="domain" description="Thiamine pyrophosphate enzyme central" evidence="5">
    <location>
        <begin position="207"/>
        <end position="337"/>
    </location>
</feature>
<dbReference type="PROSITE" id="PS00187">
    <property type="entry name" value="TPP_ENZYMES"/>
    <property type="match status" value="1"/>
</dbReference>
<dbReference type="GO" id="GO:0047112">
    <property type="term" value="F:pyruvate oxidase activity"/>
    <property type="evidence" value="ECO:0007669"/>
    <property type="project" value="UniProtKB-UniRule"/>
</dbReference>
<comment type="caution">
    <text evidence="8">The sequence shown here is derived from an EMBL/GenBank/DDBJ whole genome shotgun (WGS) entry which is preliminary data.</text>
</comment>
<evidence type="ECO:0000313" key="8">
    <source>
        <dbReference type="EMBL" id="KRN74691.1"/>
    </source>
</evidence>
<dbReference type="EC" id="1.2.3.3" evidence="3"/>
<dbReference type="STRING" id="1616.IV73_GL001197"/>
<keyword evidence="9" id="KW-1185">Reference proteome</keyword>
<name>A0A0R2JBM8_9LACO</name>
<dbReference type="Gene3D" id="3.40.50.970">
    <property type="match status" value="2"/>
</dbReference>
<keyword evidence="2 4" id="KW-0786">Thiamine pyrophosphate</keyword>
<dbReference type="GO" id="GO:0000287">
    <property type="term" value="F:magnesium ion binding"/>
    <property type="evidence" value="ECO:0007669"/>
    <property type="project" value="InterPro"/>
</dbReference>
<dbReference type="InterPro" id="IPR047211">
    <property type="entry name" value="POXB-like"/>
</dbReference>
<dbReference type="InterPro" id="IPR029035">
    <property type="entry name" value="DHS-like_NAD/FAD-binding_dom"/>
</dbReference>
<evidence type="ECO:0000256" key="1">
    <source>
        <dbReference type="ARBA" id="ARBA00007812"/>
    </source>
</evidence>
<dbReference type="InterPro" id="IPR012001">
    <property type="entry name" value="Thiamin_PyroP_enz_TPP-bd_dom"/>
</dbReference>
<keyword evidence="8" id="KW-0670">Pyruvate</keyword>
<dbReference type="CDD" id="cd07039">
    <property type="entry name" value="TPP_PYR_POX"/>
    <property type="match status" value="1"/>
</dbReference>
<protein>
    <recommendedName>
        <fullName evidence="3">Pyruvate oxidase</fullName>
        <ecNumber evidence="3">1.2.3.3</ecNumber>
    </recommendedName>
</protein>
<feature type="domain" description="Thiamine pyrophosphate enzyme N-terminal TPP-binding" evidence="7">
    <location>
        <begin position="18"/>
        <end position="127"/>
    </location>
</feature>
<dbReference type="EMBL" id="JQBP01000007">
    <property type="protein sequence ID" value="KRN74691.1"/>
    <property type="molecule type" value="Genomic_DNA"/>
</dbReference>
<evidence type="ECO:0000259" key="7">
    <source>
        <dbReference type="Pfam" id="PF02776"/>
    </source>
</evidence>
<dbReference type="InterPro" id="IPR000399">
    <property type="entry name" value="TPP-bd_CS"/>
</dbReference>
<evidence type="ECO:0000256" key="2">
    <source>
        <dbReference type="ARBA" id="ARBA00023052"/>
    </source>
</evidence>
<dbReference type="Gene3D" id="3.40.50.1220">
    <property type="entry name" value="TPP-binding domain"/>
    <property type="match status" value="1"/>
</dbReference>
<dbReference type="Pfam" id="PF02776">
    <property type="entry name" value="TPP_enzyme_N"/>
    <property type="match status" value="1"/>
</dbReference>
<sequence>MTNQIKYNEQGKILASVAMMKVLEAWGVKNVYGYPGGSFSSTMNALDVEQDRIDFIHVRHEQVGALAASAEAKLTGHVGVAFGSAGPGAVNLLDGLYDAREDHAPVLALVGQVPTTKMNYDFFQEFNEGPIFDDVSVYNRTVMTAKSLPYIVDKAIRMAYKHHGVAVVVIPVDLGWEEIADIPYESASSYHPADQNKILPMPTDDEIDAALEMIKQAKAPVFHLGRGAAGAPDELIELSEKLQIPIITTALGKGIVPDSYAGNLGLVNRAGSISANEALDNADLVIAIGNDFPFAENVYTKHPFKFIQVDIDSSVFGAHHHVDLGIESDGPAFIKALLAKSQPAPKSAVYEAELAQNKDWRAYLQMLMDRQTTPIEYEQVYKQINRIAEDDAIFGIDVGDNVINTVRFLDLKPNQKFTTSALFATMGYGVPAALAAKLSFPDRQVFNIAGDGAFSMVMQDLLTETYHKLPIINVITSNTTLSFIKNSQADLPMNPSGVDILDADYAKIAEGMGVVGITVTKPEELVGAFDKAVEVSKAGRPVLLDIKIKDKRGFPVEAMDMDPELTSQASVDAFKEKYDAQALRPLKDYFKEYGVEL</sequence>
<dbReference type="CDD" id="cd02014">
    <property type="entry name" value="TPP_POX"/>
    <property type="match status" value="1"/>
</dbReference>
<dbReference type="SUPFAM" id="SSF52467">
    <property type="entry name" value="DHS-like NAD/FAD-binding domain"/>
    <property type="match status" value="1"/>
</dbReference>
<evidence type="ECO:0000313" key="9">
    <source>
        <dbReference type="Proteomes" id="UP000051655"/>
    </source>
</evidence>
<dbReference type="Proteomes" id="UP000051655">
    <property type="component" value="Unassembled WGS sequence"/>
</dbReference>
<feature type="domain" description="Thiamine pyrophosphate enzyme TPP-binding" evidence="6">
    <location>
        <begin position="397"/>
        <end position="546"/>
    </location>
</feature>
<dbReference type="Pfam" id="PF02775">
    <property type="entry name" value="TPP_enzyme_C"/>
    <property type="match status" value="1"/>
</dbReference>
<dbReference type="SUPFAM" id="SSF52518">
    <property type="entry name" value="Thiamin diphosphate-binding fold (THDP-binding)"/>
    <property type="match status" value="2"/>
</dbReference>
<dbReference type="InterPro" id="IPR047212">
    <property type="entry name" value="TPP_POXB-like"/>
</dbReference>
<dbReference type="InterPro" id="IPR029061">
    <property type="entry name" value="THDP-binding"/>
</dbReference>
<dbReference type="RefSeq" id="WP_057756229.1">
    <property type="nucleotide sequence ID" value="NZ_JQBP01000007.1"/>
</dbReference>
<dbReference type="OrthoDB" id="4494979at2"/>
<dbReference type="NCBIfam" id="TIGR02720">
    <property type="entry name" value="pyruv_oxi_spxB"/>
    <property type="match status" value="1"/>
</dbReference>
<dbReference type="Gene3D" id="1.10.10.940">
    <property type="match status" value="1"/>
</dbReference>
<dbReference type="Pfam" id="PF00205">
    <property type="entry name" value="TPP_enzyme_M"/>
    <property type="match status" value="1"/>
</dbReference>
<dbReference type="InterPro" id="IPR011766">
    <property type="entry name" value="TPP_enzyme_TPP-bd"/>
</dbReference>
<evidence type="ECO:0000259" key="5">
    <source>
        <dbReference type="Pfam" id="PF00205"/>
    </source>
</evidence>
<dbReference type="AlphaFoldDB" id="A0A0R2JBM8"/>